<name>A0ABU4SU27_9PSEU</name>
<sequence length="303" mass="34640">MSVQVNWVGVLPIASAIVALGSMLFSFRSSQIARNSLKLTQRAAQTAYETAKADPPPAVGMSIDEIQYRLADAPPVEEKPREQLNFFELVETRFKLEKLDGVAVDACLEVVVRGSLTNNTRHDILLTHKPYGRDWVNRDGECSVVFKRTNGRLLKPGSSDDFECIIGRSAVSWSSINSRLTLKRFMRRFDLSDVRRLVRWSDVVMLSIEYFFMRRYFTERCEFMFVCEPRFTERVATVWRVQIRQSPVLKEEAKSGEPKYSVLAGHLHGPFDDSILFYRGEFDSTLAQIKPSKFGPMPPGIER</sequence>
<comment type="caution">
    <text evidence="2">The sequence shown here is derived from an EMBL/GenBank/DDBJ whole genome shotgun (WGS) entry which is preliminary data.</text>
</comment>
<gene>
    <name evidence="2" type="ORF">SK803_04220</name>
</gene>
<dbReference type="RefSeq" id="WP_319964408.1">
    <property type="nucleotide sequence ID" value="NZ_JAXAVW010000003.1"/>
</dbReference>
<dbReference type="EMBL" id="JAXAVW010000003">
    <property type="protein sequence ID" value="MDX8029400.1"/>
    <property type="molecule type" value="Genomic_DNA"/>
</dbReference>
<protein>
    <submittedName>
        <fullName evidence="2">Uncharacterized protein</fullName>
    </submittedName>
</protein>
<organism evidence="2 3">
    <name type="scientific">Lentzea miocenica</name>
    <dbReference type="NCBI Taxonomy" id="3095431"/>
    <lineage>
        <taxon>Bacteria</taxon>
        <taxon>Bacillati</taxon>
        <taxon>Actinomycetota</taxon>
        <taxon>Actinomycetes</taxon>
        <taxon>Pseudonocardiales</taxon>
        <taxon>Pseudonocardiaceae</taxon>
        <taxon>Lentzea</taxon>
    </lineage>
</organism>
<proteinExistence type="predicted"/>
<keyword evidence="3" id="KW-1185">Reference proteome</keyword>
<evidence type="ECO:0000256" key="1">
    <source>
        <dbReference type="SAM" id="Phobius"/>
    </source>
</evidence>
<accession>A0ABU4SU27</accession>
<keyword evidence="1" id="KW-1133">Transmembrane helix</keyword>
<evidence type="ECO:0000313" key="3">
    <source>
        <dbReference type="Proteomes" id="UP001285521"/>
    </source>
</evidence>
<feature type="transmembrane region" description="Helical" evidence="1">
    <location>
        <begin position="6"/>
        <end position="27"/>
    </location>
</feature>
<keyword evidence="1" id="KW-0472">Membrane</keyword>
<reference evidence="2 3" key="1">
    <citation type="submission" date="2023-11" db="EMBL/GenBank/DDBJ databases">
        <title>Lentzea sokolovensis, sp. nov., Lentzea kristufkii, sp. nov., and Lentzea miocenensis, sp. nov., rare actinobacteria from Sokolov Coal Basin, Miocene lacustrine sediment, Czech Republic.</title>
        <authorList>
            <person name="Lara A."/>
            <person name="Kotroba L."/>
            <person name="Nouioui I."/>
            <person name="Neumann-Schaal M."/>
            <person name="Mast Y."/>
            <person name="Chronakova A."/>
        </authorList>
    </citation>
    <scope>NUCLEOTIDE SEQUENCE [LARGE SCALE GENOMIC DNA]</scope>
    <source>
        <strain evidence="2 3">BCCO 10_0856</strain>
    </source>
</reference>
<evidence type="ECO:0000313" key="2">
    <source>
        <dbReference type="EMBL" id="MDX8029400.1"/>
    </source>
</evidence>
<dbReference type="Proteomes" id="UP001285521">
    <property type="component" value="Unassembled WGS sequence"/>
</dbReference>
<keyword evidence="1" id="KW-0812">Transmembrane</keyword>